<evidence type="ECO:0000256" key="4">
    <source>
        <dbReference type="SAM" id="MobiDB-lite"/>
    </source>
</evidence>
<feature type="compositionally biased region" description="Low complexity" evidence="4">
    <location>
        <begin position="448"/>
        <end position="459"/>
    </location>
</feature>
<dbReference type="Proteomes" id="UP000789390">
    <property type="component" value="Unassembled WGS sequence"/>
</dbReference>
<dbReference type="SMART" id="SM00391">
    <property type="entry name" value="MBD"/>
    <property type="match status" value="1"/>
</dbReference>
<evidence type="ECO:0000256" key="1">
    <source>
        <dbReference type="ARBA" id="ARBA00022723"/>
    </source>
</evidence>
<dbReference type="OrthoDB" id="6356643at2759"/>
<dbReference type="AlphaFoldDB" id="A0A8J2RP54"/>
<feature type="compositionally biased region" description="Basic and acidic residues" evidence="4">
    <location>
        <begin position="525"/>
        <end position="537"/>
    </location>
</feature>
<keyword evidence="1" id="KW-0479">Metal-binding</keyword>
<evidence type="ECO:0000259" key="5">
    <source>
        <dbReference type="PROSITE" id="PS50982"/>
    </source>
</evidence>
<dbReference type="Gene3D" id="3.30.890.10">
    <property type="entry name" value="Methyl-cpg-binding Protein 2, Chain A"/>
    <property type="match status" value="1"/>
</dbReference>
<dbReference type="GO" id="GO:0008270">
    <property type="term" value="F:zinc ion binding"/>
    <property type="evidence" value="ECO:0007669"/>
    <property type="project" value="UniProtKB-KW"/>
</dbReference>
<proteinExistence type="predicted"/>
<reference evidence="6" key="1">
    <citation type="submission" date="2021-11" db="EMBL/GenBank/DDBJ databases">
        <authorList>
            <person name="Schell T."/>
        </authorList>
    </citation>
    <scope>NUCLEOTIDE SEQUENCE</scope>
    <source>
        <strain evidence="6">M5</strain>
    </source>
</reference>
<name>A0A8J2RP54_9CRUS</name>
<organism evidence="6 7">
    <name type="scientific">Daphnia galeata</name>
    <dbReference type="NCBI Taxonomy" id="27404"/>
    <lineage>
        <taxon>Eukaryota</taxon>
        <taxon>Metazoa</taxon>
        <taxon>Ecdysozoa</taxon>
        <taxon>Arthropoda</taxon>
        <taxon>Crustacea</taxon>
        <taxon>Branchiopoda</taxon>
        <taxon>Diplostraca</taxon>
        <taxon>Cladocera</taxon>
        <taxon>Anomopoda</taxon>
        <taxon>Daphniidae</taxon>
        <taxon>Daphnia</taxon>
    </lineage>
</organism>
<keyword evidence="2" id="KW-0863">Zinc-finger</keyword>
<accession>A0A8J2RP54</accession>
<dbReference type="InterPro" id="IPR001739">
    <property type="entry name" value="Methyl_CpG_DNA-bd"/>
</dbReference>
<dbReference type="InterPro" id="IPR003656">
    <property type="entry name" value="Znf_BED"/>
</dbReference>
<feature type="region of interest" description="Disordered" evidence="4">
    <location>
        <begin position="520"/>
        <end position="549"/>
    </location>
</feature>
<dbReference type="PROSITE" id="PS50982">
    <property type="entry name" value="MBD"/>
    <property type="match status" value="1"/>
</dbReference>
<dbReference type="SUPFAM" id="SSF54171">
    <property type="entry name" value="DNA-binding domain"/>
    <property type="match status" value="1"/>
</dbReference>
<dbReference type="InterPro" id="IPR016177">
    <property type="entry name" value="DNA-bd_dom_sf"/>
</dbReference>
<dbReference type="GO" id="GO:0003677">
    <property type="term" value="F:DNA binding"/>
    <property type="evidence" value="ECO:0007669"/>
    <property type="project" value="InterPro"/>
</dbReference>
<feature type="region of interest" description="Disordered" evidence="4">
    <location>
        <begin position="401"/>
        <end position="421"/>
    </location>
</feature>
<keyword evidence="3" id="KW-0862">Zinc</keyword>
<dbReference type="Pfam" id="PF02892">
    <property type="entry name" value="zf-BED"/>
    <property type="match status" value="1"/>
</dbReference>
<comment type="caution">
    <text evidence="6">The sequence shown here is derived from an EMBL/GenBank/DDBJ whole genome shotgun (WGS) entry which is preliminary data.</text>
</comment>
<feature type="domain" description="MBD" evidence="5">
    <location>
        <begin position="156"/>
        <end position="229"/>
    </location>
</feature>
<evidence type="ECO:0000256" key="3">
    <source>
        <dbReference type="ARBA" id="ARBA00022833"/>
    </source>
</evidence>
<sequence length="549" mass="62816">MAIEKISRDPVYSYFTFNEKSGRSSCLTCGISIKGKNMTNLKYHLNDKHSKEYVQMISECEKRDNQIQQFFEFNEEIGKSKCITCGIFVQGNKLFPMKIHLIRHCKEKVDPRENELILLPEKPMELQNTTPPESSNLVQPKDSEISKILKRCPANDVKSPLLKEPFKEGWKREIVYRAFVDPNKPIFCDVYYHTPEGKKLRSARELLDYLNKVKSTFRLENFTFSKQLIGVGSQETLRNANPRSHKLPNSETAKRTIHKMKIQRRTYKLRRTDTKRKTLKTCEKKLQRKFKKDQALRIRQEKLQKNLHKLQIRQEKLQKNLLKLGVDKKTTALPLNLPLTAPIYLPLGTTLVFSHPSSIEIKYSGTDDSYAIVDQGLSGLHGRPDTSFNLTTADASSTVLDESNFDEQSKDHSAPASSSLPLVPSCSTSVISQPAIIRQAEKPGRNDQTSTQSFNTQSSPESPRSFLEHLGLISNRKPFFLRQAAISEDCTQSPVQLQEQMIPIASSVIHQHTSSVGIVRKQPRPLRDPLESYDKQSQKRPRIPLIEID</sequence>
<evidence type="ECO:0000313" key="6">
    <source>
        <dbReference type="EMBL" id="CAH0104642.1"/>
    </source>
</evidence>
<dbReference type="EMBL" id="CAKKLH010000148">
    <property type="protein sequence ID" value="CAH0104642.1"/>
    <property type="molecule type" value="Genomic_DNA"/>
</dbReference>
<dbReference type="Pfam" id="PF01429">
    <property type="entry name" value="MBD"/>
    <property type="match status" value="1"/>
</dbReference>
<feature type="region of interest" description="Disordered" evidence="4">
    <location>
        <begin position="439"/>
        <end position="464"/>
    </location>
</feature>
<keyword evidence="7" id="KW-1185">Reference proteome</keyword>
<protein>
    <recommendedName>
        <fullName evidence="5">MBD domain-containing protein</fullName>
    </recommendedName>
</protein>
<evidence type="ECO:0000313" key="7">
    <source>
        <dbReference type="Proteomes" id="UP000789390"/>
    </source>
</evidence>
<gene>
    <name evidence="6" type="ORF">DGAL_LOCUS7553</name>
</gene>
<evidence type="ECO:0000256" key="2">
    <source>
        <dbReference type="ARBA" id="ARBA00022771"/>
    </source>
</evidence>